<dbReference type="GO" id="GO:0008652">
    <property type="term" value="P:amino acid biosynthetic process"/>
    <property type="evidence" value="ECO:0007669"/>
    <property type="project" value="UniProtKB-KW"/>
</dbReference>
<keyword evidence="5 8" id="KW-0808">Transferase</keyword>
<dbReference type="EC" id="2.5.1.54" evidence="8"/>
<dbReference type="Pfam" id="PF00793">
    <property type="entry name" value="DAHP_synth_1"/>
    <property type="match status" value="1"/>
</dbReference>
<dbReference type="InterPro" id="IPR013785">
    <property type="entry name" value="Aldolase_TIM"/>
</dbReference>
<dbReference type="Gene3D" id="3.20.20.70">
    <property type="entry name" value="Aldolase class I"/>
    <property type="match status" value="1"/>
</dbReference>
<dbReference type="FunFam" id="3.20.20.70:FF:000005">
    <property type="entry name" value="Phospho-2-dehydro-3-deoxyheptonate aldolase"/>
    <property type="match status" value="1"/>
</dbReference>
<feature type="domain" description="DAHP synthetase I/KDSA" evidence="9">
    <location>
        <begin position="53"/>
        <end position="346"/>
    </location>
</feature>
<comment type="similarity">
    <text evidence="3 8">Belongs to the class-I DAHP synthase family.</text>
</comment>
<organism evidence="10 11">
    <name type="scientific">Enterobacter sp. (strain 638)</name>
    <dbReference type="NCBI Taxonomy" id="399742"/>
    <lineage>
        <taxon>Bacteria</taxon>
        <taxon>Pseudomonadati</taxon>
        <taxon>Pseudomonadota</taxon>
        <taxon>Gammaproteobacteria</taxon>
        <taxon>Enterobacterales</taxon>
        <taxon>Enterobacteriaceae</taxon>
        <taxon>Enterobacter</taxon>
    </lineage>
</organism>
<dbReference type="AlphaFoldDB" id="A0A9J9GFR4"/>
<dbReference type="EMBL" id="CP000653">
    <property type="protein sequence ID" value="ABP60422.1"/>
    <property type="molecule type" value="Genomic_DNA"/>
</dbReference>
<dbReference type="InterPro" id="IPR006218">
    <property type="entry name" value="DAHP1/KDSA"/>
</dbReference>
<accession>A0A9J9GFR4</accession>
<evidence type="ECO:0000256" key="8">
    <source>
        <dbReference type="PIRNR" id="PIRNR001361"/>
    </source>
</evidence>
<dbReference type="PIRSF" id="PIRSF001361">
    <property type="entry name" value="DAHP_synthase"/>
    <property type="match status" value="1"/>
</dbReference>
<proteinExistence type="inferred from homology"/>
<dbReference type="GO" id="GO:0009073">
    <property type="term" value="P:aromatic amino acid family biosynthetic process"/>
    <property type="evidence" value="ECO:0007669"/>
    <property type="project" value="UniProtKB-KW"/>
</dbReference>
<evidence type="ECO:0000313" key="10">
    <source>
        <dbReference type="EMBL" id="ABP60422.1"/>
    </source>
</evidence>
<dbReference type="NCBIfam" id="TIGR00034">
    <property type="entry name" value="aroFGH"/>
    <property type="match status" value="1"/>
</dbReference>
<comment type="function">
    <text evidence="1 8">Stereospecific condensation of phosphoenolpyruvate (PEP) and D-erythrose-4-phosphate (E4P) giving rise to 3-deoxy-D-arabino-heptulosonate-7-phosphate (DAHP).</text>
</comment>
<evidence type="ECO:0000256" key="1">
    <source>
        <dbReference type="ARBA" id="ARBA00003726"/>
    </source>
</evidence>
<evidence type="ECO:0000259" key="9">
    <source>
        <dbReference type="Pfam" id="PF00793"/>
    </source>
</evidence>
<evidence type="ECO:0000256" key="5">
    <source>
        <dbReference type="ARBA" id="ARBA00022679"/>
    </source>
</evidence>
<dbReference type="NCBIfam" id="NF009395">
    <property type="entry name" value="PRK12755.1"/>
    <property type="match status" value="1"/>
</dbReference>
<comment type="pathway">
    <text evidence="2 8">Metabolic intermediate biosynthesis; chorismate biosynthesis; chorismate from D-erythrose 4-phosphate and phosphoenolpyruvate: step 1/7.</text>
</comment>
<dbReference type="KEGG" id="ent:Ent638_1743"/>
<name>A0A9J9GFR4_ENT38</name>
<reference evidence="11" key="1">
    <citation type="journal article" date="2010" name="PLoS Genet.">
        <title>Genome sequence of the plant growth promoting endophytic bacterium Enterobacter sp. 638.</title>
        <authorList>
            <person name="Taghavi S."/>
            <person name="van der Lelie D."/>
            <person name="Hoffman A."/>
            <person name="Zhang Y.B."/>
            <person name="Walla M.D."/>
            <person name="Vangronsveld J."/>
            <person name="Newman L."/>
            <person name="Monchy S."/>
        </authorList>
    </citation>
    <scope>NUCLEOTIDE SEQUENCE [LARGE SCALE GENOMIC DNA]</scope>
    <source>
        <strain evidence="11">638</strain>
    </source>
</reference>
<dbReference type="PANTHER" id="PTHR21225:SF6">
    <property type="entry name" value="PHOSPHO-2-DEHYDRO-3-DEOXYHEPTONATE ALDOLASE, TRP-SENSITIVE"/>
    <property type="match status" value="1"/>
</dbReference>
<dbReference type="NCBIfam" id="NF009396">
    <property type="entry name" value="PRK12756.1"/>
    <property type="match status" value="1"/>
</dbReference>
<dbReference type="GO" id="GO:0003849">
    <property type="term" value="F:3-deoxy-7-phosphoheptulonate synthase activity"/>
    <property type="evidence" value="ECO:0007669"/>
    <property type="project" value="UniProtKB-EC"/>
</dbReference>
<gene>
    <name evidence="10" type="ordered locus">Ent638_1743</name>
</gene>
<sequence length="357" mass="39742">MKQIFLRHSMNKTDELRTARIESLVTPAELAQRHPVSASVAEHVIASRRRIEKILNGEDRRLLVVIGPCSIHDLDAALDYAKRLKVLRDKHQDRLEIVMRTYFEKPRTVVGWKGLISDPDLNGSYRVNHGIELARKLLLQVNELGVPTATEFLDMVIGQFIADLISWGAIGARTTESQIHREMASALSCPVGFKNGTDGNTHIAIDAIRASRASHMFLSPDKNGQMTIYQTSGNPYGHIIMRGGKKPNYHAEDIAAACDTLHEFDLPEHLVVDFSHGNCQKQHRRQLDVCDEICQQIRSGSTAIAGIMAESFLKEGTQKVVAGQPITYGQSITDPCLGWEDSELLLEKLASAVDSRF</sequence>
<keyword evidence="6 8" id="KW-0057">Aromatic amino acid biosynthesis</keyword>
<dbReference type="SUPFAM" id="SSF51569">
    <property type="entry name" value="Aldolase"/>
    <property type="match status" value="1"/>
</dbReference>
<evidence type="ECO:0000256" key="3">
    <source>
        <dbReference type="ARBA" id="ARBA00007985"/>
    </source>
</evidence>
<keyword evidence="4 8" id="KW-0028">Amino-acid biosynthesis</keyword>
<dbReference type="GO" id="GO:0042802">
    <property type="term" value="F:identical protein binding"/>
    <property type="evidence" value="ECO:0007669"/>
    <property type="project" value="UniProtKB-ARBA"/>
</dbReference>
<keyword evidence="11" id="KW-1185">Reference proteome</keyword>
<evidence type="ECO:0000313" key="11">
    <source>
        <dbReference type="Proteomes" id="UP000000230"/>
    </source>
</evidence>
<evidence type="ECO:0000256" key="4">
    <source>
        <dbReference type="ARBA" id="ARBA00022605"/>
    </source>
</evidence>
<evidence type="ECO:0000256" key="2">
    <source>
        <dbReference type="ARBA" id="ARBA00004688"/>
    </source>
</evidence>
<dbReference type="PANTHER" id="PTHR21225">
    <property type="entry name" value="PHOSPHO-2-DEHYDRO-3-DEOXYHEPTONATE ALDOLASE DAHP SYNTHETASE"/>
    <property type="match status" value="1"/>
</dbReference>
<comment type="catalytic activity">
    <reaction evidence="7 8">
        <text>D-erythrose 4-phosphate + phosphoenolpyruvate + H2O = 7-phospho-2-dehydro-3-deoxy-D-arabino-heptonate + phosphate</text>
        <dbReference type="Rhea" id="RHEA:14717"/>
        <dbReference type="ChEBI" id="CHEBI:15377"/>
        <dbReference type="ChEBI" id="CHEBI:16897"/>
        <dbReference type="ChEBI" id="CHEBI:43474"/>
        <dbReference type="ChEBI" id="CHEBI:58394"/>
        <dbReference type="ChEBI" id="CHEBI:58702"/>
        <dbReference type="EC" id="2.5.1.54"/>
    </reaction>
</comment>
<evidence type="ECO:0000256" key="7">
    <source>
        <dbReference type="ARBA" id="ARBA00047508"/>
    </source>
</evidence>
<dbReference type="Proteomes" id="UP000000230">
    <property type="component" value="Chromosome"/>
</dbReference>
<evidence type="ECO:0000256" key="6">
    <source>
        <dbReference type="ARBA" id="ARBA00023141"/>
    </source>
</evidence>
<protein>
    <recommendedName>
        <fullName evidence="8">Phospho-2-dehydro-3-deoxyheptonate aldolase</fullName>
        <ecNumber evidence="8">2.5.1.54</ecNumber>
    </recommendedName>
</protein>
<dbReference type="InterPro" id="IPR006219">
    <property type="entry name" value="DAHP_synth_1"/>
</dbReference>
<dbReference type="GO" id="GO:0005737">
    <property type="term" value="C:cytoplasm"/>
    <property type="evidence" value="ECO:0007669"/>
    <property type="project" value="TreeGrafter"/>
</dbReference>